<keyword evidence="1" id="KW-0547">Nucleotide-binding</keyword>
<dbReference type="Pfam" id="PF00271">
    <property type="entry name" value="Helicase_C"/>
    <property type="match status" value="1"/>
</dbReference>
<dbReference type="PROSITE" id="PS51192">
    <property type="entry name" value="HELICASE_ATP_BIND_1"/>
    <property type="match status" value="1"/>
</dbReference>
<dbReference type="InterPro" id="IPR047112">
    <property type="entry name" value="RecG/Mfd"/>
</dbReference>
<dbReference type="RefSeq" id="WP_350257542.1">
    <property type="nucleotide sequence ID" value="NZ_CP138335.1"/>
</dbReference>
<dbReference type="SMART" id="SM00487">
    <property type="entry name" value="DEXDc"/>
    <property type="match status" value="1"/>
</dbReference>
<dbReference type="KEGG" id="sapp:SAC06_06705"/>
<dbReference type="GO" id="GO:0005524">
    <property type="term" value="F:ATP binding"/>
    <property type="evidence" value="ECO:0007669"/>
    <property type="project" value="UniProtKB-KW"/>
</dbReference>
<dbReference type="InterPro" id="IPR011545">
    <property type="entry name" value="DEAD/DEAH_box_helicase_dom"/>
</dbReference>
<dbReference type="InterPro" id="IPR014001">
    <property type="entry name" value="Helicase_ATP-bd"/>
</dbReference>
<evidence type="ECO:0000256" key="5">
    <source>
        <dbReference type="ARBA" id="ARBA00022840"/>
    </source>
</evidence>
<dbReference type="GO" id="GO:0016787">
    <property type="term" value="F:hydrolase activity"/>
    <property type="evidence" value="ECO:0007669"/>
    <property type="project" value="UniProtKB-KW"/>
</dbReference>
<dbReference type="SUPFAM" id="SSF50249">
    <property type="entry name" value="Nucleic acid-binding proteins"/>
    <property type="match status" value="1"/>
</dbReference>
<dbReference type="InterPro" id="IPR027417">
    <property type="entry name" value="P-loop_NTPase"/>
</dbReference>
<dbReference type="PANTHER" id="PTHR47964:SF1">
    <property type="entry name" value="ATP-DEPENDENT DNA HELICASE HOMOLOG RECG, CHLOROPLASTIC"/>
    <property type="match status" value="1"/>
</dbReference>
<dbReference type="InterPro" id="IPR033454">
    <property type="entry name" value="RecG_wedge"/>
</dbReference>
<dbReference type="SMART" id="SM00490">
    <property type="entry name" value="HELICc"/>
    <property type="match status" value="1"/>
</dbReference>
<protein>
    <recommendedName>
        <fullName evidence="8">Probable DNA 3'-5' helicase RecG</fullName>
    </recommendedName>
</protein>
<dbReference type="EMBL" id="CP138335">
    <property type="protein sequence ID" value="XBW07336.1"/>
    <property type="molecule type" value="Genomic_DNA"/>
</dbReference>
<keyword evidence="2" id="KW-0227">DNA damage</keyword>
<dbReference type="CDD" id="cd04488">
    <property type="entry name" value="RecG_wedge_OBF"/>
    <property type="match status" value="1"/>
</dbReference>
<evidence type="ECO:0000259" key="10">
    <source>
        <dbReference type="PROSITE" id="PS51194"/>
    </source>
</evidence>
<dbReference type="InterPro" id="IPR045562">
    <property type="entry name" value="RecG_dom3_C"/>
</dbReference>
<evidence type="ECO:0000256" key="7">
    <source>
        <dbReference type="ARBA" id="ARBA00023204"/>
    </source>
</evidence>
<reference evidence="11" key="1">
    <citation type="submission" date="2023-11" db="EMBL/GenBank/DDBJ databases">
        <title>Scrofimicrobium hongkongense sp. nov., isolated from a patient with peritonitis.</title>
        <authorList>
            <person name="Lao H.Y."/>
            <person name="Wong A.Y.P."/>
            <person name="Ng T.L."/>
            <person name="Wong R.Y.L."/>
            <person name="Yau M.C.Y."/>
            <person name="Lam J.Y.W."/>
            <person name="Siu G.K.H."/>
        </authorList>
    </citation>
    <scope>NUCLEOTIDE SEQUENCE</scope>
    <source>
        <strain evidence="11">R131</strain>
    </source>
</reference>
<dbReference type="GO" id="GO:0006281">
    <property type="term" value="P:DNA repair"/>
    <property type="evidence" value="ECO:0007669"/>
    <property type="project" value="UniProtKB-KW"/>
</dbReference>
<dbReference type="PROSITE" id="PS51194">
    <property type="entry name" value="HELICASE_CTER"/>
    <property type="match status" value="1"/>
</dbReference>
<keyword evidence="6" id="KW-0238">DNA-binding</keyword>
<dbReference type="GO" id="GO:0003678">
    <property type="term" value="F:DNA helicase activity"/>
    <property type="evidence" value="ECO:0007669"/>
    <property type="project" value="TreeGrafter"/>
</dbReference>
<dbReference type="AlphaFoldDB" id="A0AAU7V677"/>
<dbReference type="Gene3D" id="2.40.50.140">
    <property type="entry name" value="Nucleic acid-binding proteins"/>
    <property type="match status" value="1"/>
</dbReference>
<name>A0AAU7V677_9ACTO</name>
<dbReference type="GO" id="GO:0003677">
    <property type="term" value="F:DNA binding"/>
    <property type="evidence" value="ECO:0007669"/>
    <property type="project" value="UniProtKB-KW"/>
</dbReference>
<evidence type="ECO:0000256" key="3">
    <source>
        <dbReference type="ARBA" id="ARBA00022801"/>
    </source>
</evidence>
<sequence>MKQPLETPAANFDPLAVPVKLRVTPAAARHLASLGIETVGDALNYAPRRYYHWGRLTALSQLNEGEEITVLAQVISARLVHNRSGKGVRFLVGITDGSSELTVTFFARNEYALTHHQRLLQPGETFLFAGKVSEYQGNLQLVQPSFEEIEADSEQSVERRRGRPIPIYRAKASVPSWKIAGLIDQIMATVNWEQVPDPLADPDGGLGQRHSLLSLSRAYQLLHQPEDDTDWQNARRTLAWVEALTLQTSLLQPRVQADLAGTHRSRPLVPGQGEELVERLIRGLPFQLTGGQLQAWQQISSDLEGTSPMQRLLQADVGAGKTVVALLAMLRAVENGQQAALLAPTEVLATQHLASIQRLLDLAQVEVPLHLLTGSQPASARENTLMHLAGGEPSLVVGTHALIQDGVEIPNLSVLVVDEQHRFGVSQREHLRQGRDPRPHLLVMTATPIPRTIALTVFGDLDVTAMRELPAGRTPVQTHRVPQENPVWMARLWQRAREEIAAGGRVYVVVPRIADEAEPAAPGVPLPSVDAVAAQLRAEPALAGIEVGIAHGQAKPEENARALERFARGEAPILVATTVVEVGVDVPEATMMVIWGAQQFGLSQLHQLRGRVGRSDRPSVCMLVHPVALNELAEARLQALVEHSDGFALAEADLRLRQEGDVLGVVQSGGRSSLRFLSVRRDGAIIAAARTEAERILAEDPQLEQHSGLAREVDRVRGDQVRWLASS</sequence>
<feature type="domain" description="Helicase ATP-binding" evidence="9">
    <location>
        <begin position="302"/>
        <end position="466"/>
    </location>
</feature>
<dbReference type="Gene3D" id="3.40.50.300">
    <property type="entry name" value="P-loop containing nucleotide triphosphate hydrolases"/>
    <property type="match status" value="2"/>
</dbReference>
<dbReference type="InterPro" id="IPR001650">
    <property type="entry name" value="Helicase_C-like"/>
</dbReference>
<evidence type="ECO:0000256" key="2">
    <source>
        <dbReference type="ARBA" id="ARBA00022763"/>
    </source>
</evidence>
<keyword evidence="7" id="KW-0234">DNA repair</keyword>
<keyword evidence="3 11" id="KW-0378">Hydrolase</keyword>
<evidence type="ECO:0000256" key="4">
    <source>
        <dbReference type="ARBA" id="ARBA00022806"/>
    </source>
</evidence>
<dbReference type="SUPFAM" id="SSF52540">
    <property type="entry name" value="P-loop containing nucleoside triphosphate hydrolases"/>
    <property type="match status" value="2"/>
</dbReference>
<evidence type="ECO:0000256" key="1">
    <source>
        <dbReference type="ARBA" id="ARBA00022741"/>
    </source>
</evidence>
<gene>
    <name evidence="11" type="ORF">SAC06_06705</name>
</gene>
<accession>A0AAU7V677</accession>
<organism evidence="11">
    <name type="scientific">Scrofimicrobium appendicitidis</name>
    <dbReference type="NCBI Taxonomy" id="3079930"/>
    <lineage>
        <taxon>Bacteria</taxon>
        <taxon>Bacillati</taxon>
        <taxon>Actinomycetota</taxon>
        <taxon>Actinomycetes</taxon>
        <taxon>Actinomycetales</taxon>
        <taxon>Actinomycetaceae</taxon>
        <taxon>Scrofimicrobium</taxon>
    </lineage>
</organism>
<evidence type="ECO:0000259" key="9">
    <source>
        <dbReference type="PROSITE" id="PS51192"/>
    </source>
</evidence>
<dbReference type="InterPro" id="IPR012340">
    <property type="entry name" value="NA-bd_OB-fold"/>
</dbReference>
<evidence type="ECO:0000256" key="8">
    <source>
        <dbReference type="ARBA" id="ARBA00049819"/>
    </source>
</evidence>
<dbReference type="PANTHER" id="PTHR47964">
    <property type="entry name" value="ATP-DEPENDENT DNA HELICASE HOMOLOG RECG, CHLOROPLASTIC"/>
    <property type="match status" value="1"/>
</dbReference>
<dbReference type="Pfam" id="PF19833">
    <property type="entry name" value="RecG_dom3_C"/>
    <property type="match status" value="1"/>
</dbReference>
<evidence type="ECO:0000256" key="6">
    <source>
        <dbReference type="ARBA" id="ARBA00023125"/>
    </source>
</evidence>
<proteinExistence type="predicted"/>
<dbReference type="Pfam" id="PF17191">
    <property type="entry name" value="RecG_wedge"/>
    <property type="match status" value="1"/>
</dbReference>
<keyword evidence="4 11" id="KW-0347">Helicase</keyword>
<feature type="domain" description="Helicase C-terminal" evidence="10">
    <location>
        <begin position="488"/>
        <end position="660"/>
    </location>
</feature>
<dbReference type="Pfam" id="PF00270">
    <property type="entry name" value="DEAD"/>
    <property type="match status" value="1"/>
</dbReference>
<keyword evidence="5" id="KW-0067">ATP-binding</keyword>
<evidence type="ECO:0000313" key="11">
    <source>
        <dbReference type="EMBL" id="XBW07336.1"/>
    </source>
</evidence>